<dbReference type="InterPro" id="IPR000045">
    <property type="entry name" value="Prepilin_IV_endopep_pep"/>
</dbReference>
<accession>A0A7K4BZR3</accession>
<dbReference type="Gene3D" id="1.20.120.1220">
    <property type="match status" value="1"/>
</dbReference>
<evidence type="ECO:0000256" key="2">
    <source>
        <dbReference type="ARBA" id="ARBA00022475"/>
    </source>
</evidence>
<feature type="transmembrane region" description="Helical" evidence="6">
    <location>
        <begin position="27"/>
        <end position="45"/>
    </location>
</feature>
<keyword evidence="2" id="KW-1003">Cell membrane</keyword>
<dbReference type="GO" id="GO:0004190">
    <property type="term" value="F:aspartic-type endopeptidase activity"/>
    <property type="evidence" value="ECO:0007669"/>
    <property type="project" value="InterPro"/>
</dbReference>
<dbReference type="AlphaFoldDB" id="A0A7K4BZR3"/>
<keyword evidence="4 6" id="KW-1133">Transmembrane helix</keyword>
<dbReference type="GO" id="GO:0005886">
    <property type="term" value="C:plasma membrane"/>
    <property type="evidence" value="ECO:0007669"/>
    <property type="project" value="UniProtKB-SubCell"/>
</dbReference>
<gene>
    <name evidence="8" type="ORF">GX950_02765</name>
</gene>
<keyword evidence="5 6" id="KW-0472">Membrane</keyword>
<dbReference type="InterPro" id="IPR052218">
    <property type="entry name" value="Preflagellin_Peptidase"/>
</dbReference>
<evidence type="ECO:0000259" key="7">
    <source>
        <dbReference type="Pfam" id="PF01478"/>
    </source>
</evidence>
<dbReference type="Proteomes" id="UP000526302">
    <property type="component" value="Unassembled WGS sequence"/>
</dbReference>
<evidence type="ECO:0000256" key="5">
    <source>
        <dbReference type="ARBA" id="ARBA00023136"/>
    </source>
</evidence>
<feature type="transmembrane region" description="Helical" evidence="6">
    <location>
        <begin position="159"/>
        <end position="178"/>
    </location>
</feature>
<feature type="transmembrane region" description="Helical" evidence="6">
    <location>
        <begin position="93"/>
        <end position="112"/>
    </location>
</feature>
<dbReference type="PANTHER" id="PTHR36506">
    <property type="entry name" value="PREFLAGELLIN PEPTIDASE"/>
    <property type="match status" value="1"/>
</dbReference>
<comment type="subcellular location">
    <subcellularLocation>
        <location evidence="1">Cell membrane</location>
        <topology evidence="1">Multi-pass membrane protein</topology>
    </subcellularLocation>
</comment>
<reference evidence="8 9" key="1">
    <citation type="journal article" date="2020" name="Biotechnol. Biofuels">
        <title>New insights from the biogas microbiome by comprehensive genome-resolved metagenomics of nearly 1600 species originating from multiple anaerobic digesters.</title>
        <authorList>
            <person name="Campanaro S."/>
            <person name="Treu L."/>
            <person name="Rodriguez-R L.M."/>
            <person name="Kovalovszki A."/>
            <person name="Ziels R.M."/>
            <person name="Maus I."/>
            <person name="Zhu X."/>
            <person name="Kougias P.G."/>
            <person name="Basile A."/>
            <person name="Luo G."/>
            <person name="Schluter A."/>
            <person name="Konstantinidis K.T."/>
            <person name="Angelidaki I."/>
        </authorList>
    </citation>
    <scope>NUCLEOTIDE SEQUENCE [LARGE SCALE GENOMIC DNA]</scope>
    <source>
        <strain evidence="8">AS22ysBPME_79</strain>
    </source>
</reference>
<feature type="transmembrane region" description="Helical" evidence="6">
    <location>
        <begin position="133"/>
        <end position="153"/>
    </location>
</feature>
<dbReference type="EMBL" id="JAAZKV010000018">
    <property type="protein sequence ID" value="NMA44707.1"/>
    <property type="molecule type" value="Genomic_DNA"/>
</dbReference>
<dbReference type="PANTHER" id="PTHR36506:SF1">
    <property type="entry name" value="PREFLAGELLIN PEPTIDASE"/>
    <property type="match status" value="1"/>
</dbReference>
<feature type="transmembrane region" description="Helical" evidence="6">
    <location>
        <begin position="52"/>
        <end position="69"/>
    </location>
</feature>
<keyword evidence="3 6" id="KW-0812">Transmembrane</keyword>
<feature type="domain" description="Prepilin type IV endopeptidase peptidase" evidence="7">
    <location>
        <begin position="9"/>
        <end position="105"/>
    </location>
</feature>
<sequence>MITLIQQGILLIGTLIGAITDTKTGYIYDWITYPMIIIGLILSITQGQLTNIIIAGTLFIILLIGYKLGKIGGGDVKLFTAISLLNPYNNPEFIITTIFTASILSMTFYSTYYIIKYLKKGKIKKEKNEIKKAIIYSTIIIGYFAILLNLKMIKIETTIILGIPITLGIIFIAFQNGIKENFFEKKIKLKNAEEDEILSKNNPQKILNLVNGKELVEEKELTILKKHKIKEIIVLRNLPKFGPFIFLGTIIALTHPTLITTLLI</sequence>
<evidence type="ECO:0000256" key="1">
    <source>
        <dbReference type="ARBA" id="ARBA00004651"/>
    </source>
</evidence>
<evidence type="ECO:0000256" key="4">
    <source>
        <dbReference type="ARBA" id="ARBA00022989"/>
    </source>
</evidence>
<protein>
    <submittedName>
        <fullName evidence="8">Prepilin peptidase</fullName>
    </submittedName>
</protein>
<evidence type="ECO:0000313" key="8">
    <source>
        <dbReference type="EMBL" id="NMA44707.1"/>
    </source>
</evidence>
<name>A0A7K4BZR3_9ARCH</name>
<dbReference type="Pfam" id="PF01478">
    <property type="entry name" value="Peptidase_A24"/>
    <property type="match status" value="1"/>
</dbReference>
<evidence type="ECO:0000256" key="3">
    <source>
        <dbReference type="ARBA" id="ARBA00022692"/>
    </source>
</evidence>
<feature type="transmembrane region" description="Helical" evidence="6">
    <location>
        <begin position="244"/>
        <end position="263"/>
    </location>
</feature>
<evidence type="ECO:0000256" key="6">
    <source>
        <dbReference type="SAM" id="Phobius"/>
    </source>
</evidence>
<comment type="caution">
    <text evidence="8">The sequence shown here is derived from an EMBL/GenBank/DDBJ whole genome shotgun (WGS) entry which is preliminary data.</text>
</comment>
<proteinExistence type="predicted"/>
<evidence type="ECO:0000313" key="9">
    <source>
        <dbReference type="Proteomes" id="UP000526302"/>
    </source>
</evidence>
<organism evidence="8 9">
    <name type="scientific">Candidatus Iainarchaeum sp</name>
    <dbReference type="NCBI Taxonomy" id="3101447"/>
    <lineage>
        <taxon>Archaea</taxon>
        <taxon>Candidatus Iainarchaeota</taxon>
        <taxon>Candidatus Iainarchaeia</taxon>
        <taxon>Candidatus Iainarchaeales</taxon>
        <taxon>Candidatus Iainarchaeaceae</taxon>
        <taxon>Candidatus Iainarchaeum</taxon>
    </lineage>
</organism>